<reference evidence="2 5" key="3">
    <citation type="journal article" date="2022" name="G3 (Bethesda)">
        <title>Whole-genome sequence and methylome profiling of the almond [Prunus dulcis (Mill.) D.A. Webb] cultivar 'Nonpareil'.</title>
        <authorList>
            <person name="D'Amico-Willman K.M."/>
            <person name="Ouma W.Z."/>
            <person name="Meulia T."/>
            <person name="Sideli G.M."/>
            <person name="Gradziel T.M."/>
            <person name="Fresnedo-Ramirez J."/>
        </authorList>
    </citation>
    <scope>NUCLEOTIDE SEQUENCE [LARGE SCALE GENOMIC DNA]</scope>
    <source>
        <strain evidence="2">Clone GOH B32 T37-40</strain>
    </source>
</reference>
<evidence type="ECO:0000313" key="5">
    <source>
        <dbReference type="Proteomes" id="UP001054821"/>
    </source>
</evidence>
<name>A0A5E4GD16_PRUDU</name>
<protein>
    <submittedName>
        <fullName evidence="3">PREDICTED: thionin</fullName>
    </submittedName>
</protein>
<feature type="signal peptide" evidence="1">
    <location>
        <begin position="1"/>
        <end position="25"/>
    </location>
</feature>
<reference evidence="3" key="1">
    <citation type="submission" date="2019-07" db="EMBL/GenBank/DDBJ databases">
        <authorList>
            <person name="Alioto T."/>
            <person name="Alioto T."/>
            <person name="Gomez Garrido J."/>
        </authorList>
    </citation>
    <scope>NUCLEOTIDE SEQUENCE</scope>
</reference>
<evidence type="ECO:0000313" key="3">
    <source>
        <dbReference type="EMBL" id="VVA37749.1"/>
    </source>
</evidence>
<accession>A0A5E4GD16</accession>
<dbReference type="EMBL" id="CABIKO010000569">
    <property type="protein sequence ID" value="VVA37749.1"/>
    <property type="molecule type" value="Genomic_DNA"/>
</dbReference>
<dbReference type="InterPro" id="IPR038975">
    <property type="entry name" value="THNL"/>
</dbReference>
<reference evidence="4" key="2">
    <citation type="journal article" date="2020" name="Plant J.">
        <title>Transposons played a major role in the diversification between the closely related almond and peach genomes: results from the almond genome sequence.</title>
        <authorList>
            <person name="Alioto T."/>
            <person name="Alexiou K.G."/>
            <person name="Bardil A."/>
            <person name="Barteri F."/>
            <person name="Castanera R."/>
            <person name="Cruz F."/>
            <person name="Dhingra A."/>
            <person name="Duval H."/>
            <person name="Fernandez I Marti A."/>
            <person name="Frias L."/>
            <person name="Galan B."/>
            <person name="Garcia J.L."/>
            <person name="Howad W."/>
            <person name="Gomez-Garrido J."/>
            <person name="Gut M."/>
            <person name="Julca I."/>
            <person name="Morata J."/>
            <person name="Puigdomenech P."/>
            <person name="Ribeca P."/>
            <person name="Rubio Cabetas M.J."/>
            <person name="Vlasova A."/>
            <person name="Wirthensohn M."/>
            <person name="Garcia-Mas J."/>
            <person name="Gabaldon T."/>
            <person name="Casacuberta J.M."/>
            <person name="Arus P."/>
        </authorList>
    </citation>
    <scope>NUCLEOTIDE SEQUENCE [LARGE SCALE GENOMIC DNA]</scope>
    <source>
        <strain evidence="4">cv. Texas</strain>
    </source>
</reference>
<proteinExistence type="predicted"/>
<feature type="chain" id="PRO_5044620813" evidence="1">
    <location>
        <begin position="26"/>
        <end position="118"/>
    </location>
</feature>
<sequence length="118" mass="12645">MEAKQVRCAVLVCLVLGLVMGQSTAQLFQLCYGACFGICIVNDHNPLKCGIRCLKKCILTPEPSDGHQTNSLHFCKLGCATSLCTNISTKDNPNEEKVKNCVDSCSGTCTNAQASTKN</sequence>
<dbReference type="Proteomes" id="UP001054821">
    <property type="component" value="Chromosome 3"/>
</dbReference>
<dbReference type="EMBL" id="JAJFAZ020000003">
    <property type="protein sequence ID" value="KAI5337143.1"/>
    <property type="molecule type" value="Genomic_DNA"/>
</dbReference>
<evidence type="ECO:0000313" key="2">
    <source>
        <dbReference type="EMBL" id="KAI5337143.1"/>
    </source>
</evidence>
<dbReference type="PANTHER" id="PTHR36312">
    <property type="entry name" value="THIONIN-LIKE PROTEIN 1"/>
    <property type="match status" value="1"/>
</dbReference>
<dbReference type="Proteomes" id="UP000327085">
    <property type="component" value="Chromosome 3"/>
</dbReference>
<dbReference type="PANTHER" id="PTHR36312:SF15">
    <property type="entry name" value="THIONIN-LIKE PROTEIN"/>
    <property type="match status" value="1"/>
</dbReference>
<keyword evidence="1" id="KW-0732">Signal</keyword>
<dbReference type="AlphaFoldDB" id="A0A5E4GD16"/>
<dbReference type="Gramene" id="VVA37749">
    <property type="protein sequence ID" value="VVA37749"/>
    <property type="gene ID" value="Prudul26B025793"/>
</dbReference>
<evidence type="ECO:0000313" key="4">
    <source>
        <dbReference type="Proteomes" id="UP000327085"/>
    </source>
</evidence>
<organism evidence="3 4">
    <name type="scientific">Prunus dulcis</name>
    <name type="common">Almond</name>
    <name type="synonym">Amygdalus dulcis</name>
    <dbReference type="NCBI Taxonomy" id="3755"/>
    <lineage>
        <taxon>Eukaryota</taxon>
        <taxon>Viridiplantae</taxon>
        <taxon>Streptophyta</taxon>
        <taxon>Embryophyta</taxon>
        <taxon>Tracheophyta</taxon>
        <taxon>Spermatophyta</taxon>
        <taxon>Magnoliopsida</taxon>
        <taxon>eudicotyledons</taxon>
        <taxon>Gunneridae</taxon>
        <taxon>Pentapetalae</taxon>
        <taxon>rosids</taxon>
        <taxon>fabids</taxon>
        <taxon>Rosales</taxon>
        <taxon>Rosaceae</taxon>
        <taxon>Amygdaloideae</taxon>
        <taxon>Amygdaleae</taxon>
        <taxon>Prunus</taxon>
    </lineage>
</organism>
<dbReference type="InParanoid" id="A0A5E4GD16"/>
<dbReference type="OMA" id="KQVRCAV"/>
<keyword evidence="5" id="KW-1185">Reference proteome</keyword>
<evidence type="ECO:0000256" key="1">
    <source>
        <dbReference type="SAM" id="SignalP"/>
    </source>
</evidence>
<gene>
    <name evidence="3" type="ORF">ALMOND_2B025793</name>
    <name evidence="2" type="ORF">L3X38_016412</name>
</gene>